<dbReference type="GO" id="GO:0005886">
    <property type="term" value="C:plasma membrane"/>
    <property type="evidence" value="ECO:0007669"/>
    <property type="project" value="UniProtKB-SubCell"/>
</dbReference>
<dbReference type="InterPro" id="IPR036259">
    <property type="entry name" value="MFS_trans_sf"/>
</dbReference>
<feature type="transmembrane region" description="Helical" evidence="8">
    <location>
        <begin position="350"/>
        <end position="369"/>
    </location>
</feature>
<dbReference type="FunFam" id="1.20.1250.20:FF:000218">
    <property type="entry name" value="facilitated trehalose transporter Tret1"/>
    <property type="match status" value="1"/>
</dbReference>
<feature type="transmembrane region" description="Helical" evidence="8">
    <location>
        <begin position="289"/>
        <end position="309"/>
    </location>
</feature>
<evidence type="ECO:0000313" key="10">
    <source>
        <dbReference type="EMBL" id="CAH0384097.1"/>
    </source>
</evidence>
<sequence>MPRCIPRHIFNQIVSSITAFLTLLLSGIWLGWMSAVLPKFRGGEIPIPMTTDDLTWTVALMDFGNLLSPIPTGYLMDRYGRLLTLRLAMIAFVAASALVLAASAPYHLFLARLLAGIGKGVGFTAATLYVAEIAGAKIRGALSGVFIVMLMGGTVVSMTVGPYVSFTTLNVITAVCPVVGLFLTLFIVESPYYHLIRDDPAAAGEAFARVRDQSKGAANEAEFALVKRKVAEDMSGQKSILDLFTEKGNRRGLIIILVQGFLQRSGGISCILAYASTTLPGDSFWQGKISVMVFSWIMVVFGLVALSLVDRFGRKPLHLISCVGLTLVTGVSAVYYYFYQKTEVDVSQFMFVPHVGVVLFGVFYPVGVGQIPHTLQSELFPTSVKGQASALMTMALAISSFIVNKVYFAVDRGLGVYFMYLIFALSNFLSMVFTAFYVFETKGKTLEEIQHFLKK</sequence>
<dbReference type="Gene3D" id="1.20.1250.20">
    <property type="entry name" value="MFS general substrate transporter like domains"/>
    <property type="match status" value="1"/>
</dbReference>
<feature type="transmembrane region" description="Helical" evidence="8">
    <location>
        <begin position="142"/>
        <end position="163"/>
    </location>
</feature>
<keyword evidence="3" id="KW-1003">Cell membrane</keyword>
<dbReference type="KEGG" id="btab:109033671"/>
<evidence type="ECO:0000256" key="1">
    <source>
        <dbReference type="ARBA" id="ARBA00004651"/>
    </source>
</evidence>
<dbReference type="InterPro" id="IPR003663">
    <property type="entry name" value="Sugar/inositol_transpt"/>
</dbReference>
<keyword evidence="4" id="KW-0762">Sugar transport</keyword>
<reference evidence="10" key="1">
    <citation type="submission" date="2021-12" db="EMBL/GenBank/DDBJ databases">
        <authorList>
            <person name="King R."/>
        </authorList>
    </citation>
    <scope>NUCLEOTIDE SEQUENCE</scope>
</reference>
<feature type="transmembrane region" description="Helical" evidence="8">
    <location>
        <begin position="109"/>
        <end position="130"/>
    </location>
</feature>
<dbReference type="Pfam" id="PF00083">
    <property type="entry name" value="Sugar_tr"/>
    <property type="match status" value="1"/>
</dbReference>
<feature type="transmembrane region" description="Helical" evidence="8">
    <location>
        <begin position="169"/>
        <end position="188"/>
    </location>
</feature>
<dbReference type="InterPro" id="IPR020846">
    <property type="entry name" value="MFS_dom"/>
</dbReference>
<dbReference type="Proteomes" id="UP001152759">
    <property type="component" value="Chromosome 2"/>
</dbReference>
<evidence type="ECO:0000256" key="6">
    <source>
        <dbReference type="ARBA" id="ARBA00022989"/>
    </source>
</evidence>
<dbReference type="InterPro" id="IPR050549">
    <property type="entry name" value="MFS_Trehalose_Transporter"/>
</dbReference>
<dbReference type="PROSITE" id="PS00217">
    <property type="entry name" value="SUGAR_TRANSPORT_2"/>
    <property type="match status" value="1"/>
</dbReference>
<feature type="transmembrane region" description="Helical" evidence="8">
    <location>
        <begin position="83"/>
        <end position="103"/>
    </location>
</feature>
<evidence type="ECO:0000259" key="9">
    <source>
        <dbReference type="PROSITE" id="PS50850"/>
    </source>
</evidence>
<evidence type="ECO:0000256" key="4">
    <source>
        <dbReference type="ARBA" id="ARBA00022597"/>
    </source>
</evidence>
<keyword evidence="2" id="KW-0813">Transport</keyword>
<feature type="transmembrane region" description="Helical" evidence="8">
    <location>
        <begin position="390"/>
        <end position="410"/>
    </location>
</feature>
<dbReference type="PANTHER" id="PTHR48021:SF46">
    <property type="entry name" value="MAJOR FACILITATOR SUPERFAMILY (MFS) PROFILE DOMAIN-CONTAINING PROTEIN"/>
    <property type="match status" value="1"/>
</dbReference>
<keyword evidence="7 8" id="KW-0472">Membrane</keyword>
<evidence type="ECO:0000256" key="8">
    <source>
        <dbReference type="SAM" id="Phobius"/>
    </source>
</evidence>
<evidence type="ECO:0000256" key="7">
    <source>
        <dbReference type="ARBA" id="ARBA00023136"/>
    </source>
</evidence>
<dbReference type="EMBL" id="OU963863">
    <property type="protein sequence ID" value="CAH0384097.1"/>
    <property type="molecule type" value="Genomic_DNA"/>
</dbReference>
<evidence type="ECO:0000256" key="2">
    <source>
        <dbReference type="ARBA" id="ARBA00022448"/>
    </source>
</evidence>
<evidence type="ECO:0000313" key="11">
    <source>
        <dbReference type="Proteomes" id="UP001152759"/>
    </source>
</evidence>
<evidence type="ECO:0000256" key="3">
    <source>
        <dbReference type="ARBA" id="ARBA00022475"/>
    </source>
</evidence>
<feature type="transmembrane region" description="Helical" evidence="8">
    <location>
        <begin position="12"/>
        <end position="34"/>
    </location>
</feature>
<accession>A0A9P0F0V1</accession>
<feature type="transmembrane region" description="Helical" evidence="8">
    <location>
        <begin position="54"/>
        <end position="76"/>
    </location>
</feature>
<protein>
    <recommendedName>
        <fullName evidence="9">Major facilitator superfamily (MFS) profile domain-containing protein</fullName>
    </recommendedName>
</protein>
<dbReference type="GO" id="GO:0022857">
    <property type="term" value="F:transmembrane transporter activity"/>
    <property type="evidence" value="ECO:0007669"/>
    <property type="project" value="InterPro"/>
</dbReference>
<evidence type="ECO:0000256" key="5">
    <source>
        <dbReference type="ARBA" id="ARBA00022692"/>
    </source>
</evidence>
<dbReference type="InterPro" id="IPR005828">
    <property type="entry name" value="MFS_sugar_transport-like"/>
</dbReference>
<keyword evidence="6 8" id="KW-1133">Transmembrane helix</keyword>
<feature type="domain" description="Major facilitator superfamily (MFS) profile" evidence="9">
    <location>
        <begin position="15"/>
        <end position="442"/>
    </location>
</feature>
<feature type="transmembrane region" description="Helical" evidence="8">
    <location>
        <begin position="316"/>
        <end position="338"/>
    </location>
</feature>
<proteinExistence type="predicted"/>
<dbReference type="PROSITE" id="PS50850">
    <property type="entry name" value="MFS"/>
    <property type="match status" value="1"/>
</dbReference>
<gene>
    <name evidence="10" type="ORF">BEMITA_LOCUS3473</name>
</gene>
<comment type="subcellular location">
    <subcellularLocation>
        <location evidence="1">Cell membrane</location>
        <topology evidence="1">Multi-pass membrane protein</topology>
    </subcellularLocation>
</comment>
<dbReference type="PRINTS" id="PR00171">
    <property type="entry name" value="SUGRTRNSPORT"/>
</dbReference>
<name>A0A9P0F0V1_BEMTA</name>
<dbReference type="InterPro" id="IPR005829">
    <property type="entry name" value="Sugar_transporter_CS"/>
</dbReference>
<dbReference type="PANTHER" id="PTHR48021">
    <property type="match status" value="1"/>
</dbReference>
<keyword evidence="5 8" id="KW-0812">Transmembrane</keyword>
<feature type="transmembrane region" description="Helical" evidence="8">
    <location>
        <begin position="416"/>
        <end position="439"/>
    </location>
</feature>
<dbReference type="SUPFAM" id="SSF103473">
    <property type="entry name" value="MFS general substrate transporter"/>
    <property type="match status" value="1"/>
</dbReference>
<dbReference type="AlphaFoldDB" id="A0A9P0F0V1"/>
<keyword evidence="11" id="KW-1185">Reference proteome</keyword>
<organism evidence="10 11">
    <name type="scientific">Bemisia tabaci</name>
    <name type="common">Sweetpotato whitefly</name>
    <name type="synonym">Aleurodes tabaci</name>
    <dbReference type="NCBI Taxonomy" id="7038"/>
    <lineage>
        <taxon>Eukaryota</taxon>
        <taxon>Metazoa</taxon>
        <taxon>Ecdysozoa</taxon>
        <taxon>Arthropoda</taxon>
        <taxon>Hexapoda</taxon>
        <taxon>Insecta</taxon>
        <taxon>Pterygota</taxon>
        <taxon>Neoptera</taxon>
        <taxon>Paraneoptera</taxon>
        <taxon>Hemiptera</taxon>
        <taxon>Sternorrhyncha</taxon>
        <taxon>Aleyrodoidea</taxon>
        <taxon>Aleyrodidae</taxon>
        <taxon>Aleyrodinae</taxon>
        <taxon>Bemisia</taxon>
    </lineage>
</organism>